<keyword evidence="5" id="KW-1185">Reference proteome</keyword>
<dbReference type="GO" id="GO:0019478">
    <property type="term" value="P:D-amino acid catabolic process"/>
    <property type="evidence" value="ECO:0007669"/>
    <property type="project" value="UniProtKB-UniRule"/>
</dbReference>
<dbReference type="PANTHER" id="PTHR10472">
    <property type="entry name" value="D-TYROSYL-TRNA TYR DEACYLASE"/>
    <property type="match status" value="1"/>
</dbReference>
<name>A0A398D022_9BACT</name>
<dbReference type="EMBL" id="QXIT01000062">
    <property type="protein sequence ID" value="RIE08926.1"/>
    <property type="molecule type" value="Genomic_DNA"/>
</dbReference>
<comment type="catalytic activity">
    <reaction evidence="2">
        <text>glycyl-tRNA(Ala) + H2O = tRNA(Ala) + glycine + H(+)</text>
        <dbReference type="Rhea" id="RHEA:53744"/>
        <dbReference type="Rhea" id="RHEA-COMP:9657"/>
        <dbReference type="Rhea" id="RHEA-COMP:13640"/>
        <dbReference type="ChEBI" id="CHEBI:15377"/>
        <dbReference type="ChEBI" id="CHEBI:15378"/>
        <dbReference type="ChEBI" id="CHEBI:57305"/>
        <dbReference type="ChEBI" id="CHEBI:78442"/>
        <dbReference type="ChEBI" id="CHEBI:78522"/>
    </reaction>
</comment>
<dbReference type="EMBL" id="QXIU01000093">
    <property type="protein sequence ID" value="RIE12052.1"/>
    <property type="molecule type" value="Genomic_DNA"/>
</dbReference>
<feature type="short sequence motif" description="Gly-cisPro motif, important for rejection of L-amino acids" evidence="2">
    <location>
        <begin position="137"/>
        <end position="138"/>
    </location>
</feature>
<comment type="domain">
    <text evidence="2">A Gly-cisPro motif from one monomer fits into the active site of the other monomer to allow specific chiral rejection of L-amino acids.</text>
</comment>
<dbReference type="HAMAP" id="MF_00518">
    <property type="entry name" value="Deacylase_Dtd"/>
    <property type="match status" value="1"/>
</dbReference>
<evidence type="ECO:0000313" key="6">
    <source>
        <dbReference type="Proteomes" id="UP000266489"/>
    </source>
</evidence>
<dbReference type="InterPro" id="IPR003732">
    <property type="entry name" value="Daa-tRNA_deacyls_DTD"/>
</dbReference>
<dbReference type="Gene3D" id="3.50.80.10">
    <property type="entry name" value="D-tyrosyl-tRNA(Tyr) deacylase"/>
    <property type="match status" value="1"/>
</dbReference>
<dbReference type="GO" id="GO:0051500">
    <property type="term" value="F:D-tyrosyl-tRNA(Tyr) deacylase activity"/>
    <property type="evidence" value="ECO:0007669"/>
    <property type="project" value="TreeGrafter"/>
</dbReference>
<organism evidence="3 5">
    <name type="scientific">Candidatus Cryosericum odellii</name>
    <dbReference type="NCBI Taxonomy" id="2290917"/>
    <lineage>
        <taxon>Bacteria</taxon>
        <taxon>Pseudomonadati</taxon>
        <taxon>Caldisericota/Cryosericota group</taxon>
        <taxon>Candidatus Cryosericota</taxon>
        <taxon>Candidatus Cryosericia</taxon>
        <taxon>Candidatus Cryosericales</taxon>
        <taxon>Candidatus Cryosericaceae</taxon>
        <taxon>Candidatus Cryosericum</taxon>
    </lineage>
</organism>
<accession>A0A398D9I3</accession>
<comment type="function">
    <text evidence="2">An aminoacyl-tRNA editing enzyme that deacylates mischarged D-aminoacyl-tRNAs. Also deacylates mischarged glycyl-tRNA(Ala), protecting cells against glycine mischarging by AlaRS. Acts via tRNA-based rather than protein-based catalysis; rejects L-amino acids rather than detecting D-amino acids in the active site. By recycling D-aminoacyl-tRNA to D-amino acids and free tRNA molecules, this enzyme counteracts the toxicity associated with the formation of D-aminoacyl-tRNA entities in vivo and helps enforce protein L-homochirality.</text>
</comment>
<dbReference type="PANTHER" id="PTHR10472:SF5">
    <property type="entry name" value="D-AMINOACYL-TRNA DEACYLASE 1"/>
    <property type="match status" value="1"/>
</dbReference>
<dbReference type="Proteomes" id="UP000266260">
    <property type="component" value="Unassembled WGS sequence"/>
</dbReference>
<sequence length="153" mass="16271">MRAVVQRVSSASVTVGGKVVGHIEAGLLVLLGVAPDDGPEDTALMVRKLSGLRIFADTDSLMNRSVADIKGSFLVVSQFTLYGDVARGNRPSFTGAAVGAYADEVYRNVCAGLRNQDFDVQNGVFGAHMEVSLVNDGPVTIIIETDSRKKRSQ</sequence>
<keyword evidence="2" id="KW-0694">RNA-binding</keyword>
<dbReference type="Proteomes" id="UP000266489">
    <property type="component" value="Unassembled WGS sequence"/>
</dbReference>
<dbReference type="EC" id="3.1.1.96" evidence="2"/>
<evidence type="ECO:0000256" key="2">
    <source>
        <dbReference type="HAMAP-Rule" id="MF_00518"/>
    </source>
</evidence>
<comment type="caution">
    <text evidence="3">The sequence shown here is derived from an EMBL/GenBank/DDBJ whole genome shotgun (WGS) entry which is preliminary data.</text>
</comment>
<evidence type="ECO:0000313" key="3">
    <source>
        <dbReference type="EMBL" id="RIE08926.1"/>
    </source>
</evidence>
<dbReference type="EC" id="3.1.1.-" evidence="2"/>
<keyword evidence="2" id="KW-0378">Hydrolase</keyword>
<comment type="subcellular location">
    <subcellularLocation>
        <location evidence="2">Cytoplasm</location>
    </subcellularLocation>
</comment>
<dbReference type="InterPro" id="IPR023509">
    <property type="entry name" value="DTD-like_sf"/>
</dbReference>
<dbReference type="Pfam" id="PF02580">
    <property type="entry name" value="Tyr_Deacylase"/>
    <property type="match status" value="1"/>
</dbReference>
<accession>A0A398D022</accession>
<dbReference type="GO" id="GO:0043908">
    <property type="term" value="F:Ser(Gly)-tRNA(Ala) hydrolase activity"/>
    <property type="evidence" value="ECO:0007669"/>
    <property type="project" value="UniProtKB-UniRule"/>
</dbReference>
<evidence type="ECO:0000256" key="1">
    <source>
        <dbReference type="ARBA" id="ARBA00009673"/>
    </source>
</evidence>
<proteinExistence type="inferred from homology"/>
<keyword evidence="2" id="KW-0963">Cytoplasm</keyword>
<protein>
    <recommendedName>
        <fullName evidence="2">D-aminoacyl-tRNA deacylase</fullName>
        <shortName evidence="2">DTD</shortName>
        <ecNumber evidence="2">3.1.1.96</ecNumber>
    </recommendedName>
    <alternativeName>
        <fullName evidence="2">Gly-tRNA(Ala) deacylase</fullName>
        <ecNumber evidence="2">3.1.1.-</ecNumber>
    </alternativeName>
</protein>
<dbReference type="SUPFAM" id="SSF69500">
    <property type="entry name" value="DTD-like"/>
    <property type="match status" value="1"/>
</dbReference>
<comment type="similarity">
    <text evidence="1 2">Belongs to the DTD family.</text>
</comment>
<dbReference type="AlphaFoldDB" id="A0A398D022"/>
<evidence type="ECO:0000313" key="4">
    <source>
        <dbReference type="EMBL" id="RIE12052.1"/>
    </source>
</evidence>
<dbReference type="NCBIfam" id="TIGR00256">
    <property type="entry name" value="D-aminoacyl-tRNA deacylase"/>
    <property type="match status" value="1"/>
</dbReference>
<dbReference type="RefSeq" id="WP_119119646.1">
    <property type="nucleotide sequence ID" value="NZ_QXIT01000062.1"/>
</dbReference>
<dbReference type="GO" id="GO:0106026">
    <property type="term" value="F:Gly-tRNA(Ala) deacylase activity"/>
    <property type="evidence" value="ECO:0007669"/>
    <property type="project" value="UniProtKB-UniRule"/>
</dbReference>
<keyword evidence="2" id="KW-0820">tRNA-binding</keyword>
<dbReference type="GO" id="GO:0000049">
    <property type="term" value="F:tRNA binding"/>
    <property type="evidence" value="ECO:0007669"/>
    <property type="project" value="UniProtKB-UniRule"/>
</dbReference>
<dbReference type="OrthoDB" id="9801395at2"/>
<evidence type="ECO:0000313" key="5">
    <source>
        <dbReference type="Proteomes" id="UP000266260"/>
    </source>
</evidence>
<reference evidence="5 6" key="1">
    <citation type="submission" date="2018-09" db="EMBL/GenBank/DDBJ databases">
        <title>Discovery and Ecogenomic Context for Candidatus Cryosericales, a Global Caldiserica Order Active in Thawing Permafrost.</title>
        <authorList>
            <person name="Martinez M.A."/>
            <person name="Woodcroft B.J."/>
            <person name="Ignacio Espinoza J.C."/>
            <person name="Zayed A."/>
            <person name="Singleton C.M."/>
            <person name="Boyd J."/>
            <person name="Li Y.-F."/>
            <person name="Purvine S."/>
            <person name="Maughan H."/>
            <person name="Hodgkins S.B."/>
            <person name="Anderson D."/>
            <person name="Sederholm M."/>
            <person name="Temperton B."/>
            <person name="Saleska S.R."/>
            <person name="Tyson G.W."/>
            <person name="Rich V.I."/>
        </authorList>
    </citation>
    <scope>NUCLEOTIDE SEQUENCE [LARGE SCALE GENOMIC DNA]</scope>
    <source>
        <strain evidence="4 6">SMC5</strain>
        <strain evidence="3 5">SMC6</strain>
    </source>
</reference>
<dbReference type="GO" id="GO:0005737">
    <property type="term" value="C:cytoplasm"/>
    <property type="evidence" value="ECO:0007669"/>
    <property type="project" value="UniProtKB-SubCell"/>
</dbReference>
<comment type="catalytic activity">
    <reaction evidence="2">
        <text>a D-aminoacyl-tRNA + H2O = a tRNA + a D-alpha-amino acid + H(+)</text>
        <dbReference type="Rhea" id="RHEA:13953"/>
        <dbReference type="Rhea" id="RHEA-COMP:10123"/>
        <dbReference type="Rhea" id="RHEA-COMP:10124"/>
        <dbReference type="ChEBI" id="CHEBI:15377"/>
        <dbReference type="ChEBI" id="CHEBI:15378"/>
        <dbReference type="ChEBI" id="CHEBI:59871"/>
        <dbReference type="ChEBI" id="CHEBI:78442"/>
        <dbReference type="ChEBI" id="CHEBI:79333"/>
        <dbReference type="EC" id="3.1.1.96"/>
    </reaction>
</comment>
<gene>
    <name evidence="2" type="primary">dtd</name>
    <name evidence="4" type="ORF">SMC5_03700</name>
    <name evidence="3" type="ORF">SMC6_03360</name>
</gene>
<comment type="subunit">
    <text evidence="2">Homodimer.</text>
</comment>
<dbReference type="FunFam" id="3.50.80.10:FF:000001">
    <property type="entry name" value="D-aminoacyl-tRNA deacylase"/>
    <property type="match status" value="1"/>
</dbReference>